<keyword evidence="2" id="KW-0805">Transcription regulation</keyword>
<dbReference type="InterPro" id="IPR036388">
    <property type="entry name" value="WH-like_DNA-bd_sf"/>
</dbReference>
<comment type="caution">
    <text evidence="6">The sequence shown here is derived from an EMBL/GenBank/DDBJ whole genome shotgun (WGS) entry which is preliminary data.</text>
</comment>
<feature type="domain" description="HTH lysR-type" evidence="5">
    <location>
        <begin position="6"/>
        <end position="63"/>
    </location>
</feature>
<organism evidence="6 7">
    <name type="scientific">Massilia atriviolacea</name>
    <dbReference type="NCBI Taxonomy" id="2495579"/>
    <lineage>
        <taxon>Bacteria</taxon>
        <taxon>Pseudomonadati</taxon>
        <taxon>Pseudomonadota</taxon>
        <taxon>Betaproteobacteria</taxon>
        <taxon>Burkholderiales</taxon>
        <taxon>Oxalobacteraceae</taxon>
        <taxon>Telluria group</taxon>
        <taxon>Massilia</taxon>
    </lineage>
</organism>
<evidence type="ECO:0000313" key="6">
    <source>
        <dbReference type="EMBL" id="RSZ58391.1"/>
    </source>
</evidence>
<dbReference type="RefSeq" id="WP_126074964.1">
    <property type="nucleotide sequence ID" value="NZ_CP051166.1"/>
</dbReference>
<dbReference type="AlphaFoldDB" id="A0A430HLK8"/>
<dbReference type="EMBL" id="RXLQ01000007">
    <property type="protein sequence ID" value="RSZ58391.1"/>
    <property type="molecule type" value="Genomic_DNA"/>
</dbReference>
<gene>
    <name evidence="6" type="ORF">EJB06_15725</name>
</gene>
<accession>A0A430HLK8</accession>
<comment type="similarity">
    <text evidence="1">Belongs to the LysR transcriptional regulatory family.</text>
</comment>
<reference evidence="6 7" key="1">
    <citation type="submission" date="2018-12" db="EMBL/GenBank/DDBJ databases">
        <authorList>
            <person name="Yang E."/>
        </authorList>
    </citation>
    <scope>NUCLEOTIDE SEQUENCE [LARGE SCALE GENOMIC DNA]</scope>
    <source>
        <strain evidence="6 7">SOD</strain>
    </source>
</reference>
<dbReference type="InterPro" id="IPR036390">
    <property type="entry name" value="WH_DNA-bd_sf"/>
</dbReference>
<evidence type="ECO:0000256" key="4">
    <source>
        <dbReference type="ARBA" id="ARBA00023163"/>
    </source>
</evidence>
<dbReference type="Gene3D" id="3.40.190.290">
    <property type="match status" value="1"/>
</dbReference>
<keyword evidence="4" id="KW-0804">Transcription</keyword>
<dbReference type="GO" id="GO:0003700">
    <property type="term" value="F:DNA-binding transcription factor activity"/>
    <property type="evidence" value="ECO:0007669"/>
    <property type="project" value="InterPro"/>
</dbReference>
<dbReference type="PANTHER" id="PTHR30537:SF5">
    <property type="entry name" value="HTH-TYPE TRANSCRIPTIONAL ACTIVATOR TTDR-RELATED"/>
    <property type="match status" value="1"/>
</dbReference>
<evidence type="ECO:0000256" key="2">
    <source>
        <dbReference type="ARBA" id="ARBA00023015"/>
    </source>
</evidence>
<dbReference type="InterPro" id="IPR000847">
    <property type="entry name" value="LysR_HTH_N"/>
</dbReference>
<proteinExistence type="inferred from homology"/>
<evidence type="ECO:0000256" key="3">
    <source>
        <dbReference type="ARBA" id="ARBA00023125"/>
    </source>
</evidence>
<dbReference type="GO" id="GO:0003677">
    <property type="term" value="F:DNA binding"/>
    <property type="evidence" value="ECO:0007669"/>
    <property type="project" value="UniProtKB-KW"/>
</dbReference>
<evidence type="ECO:0000259" key="5">
    <source>
        <dbReference type="PROSITE" id="PS50931"/>
    </source>
</evidence>
<evidence type="ECO:0000256" key="1">
    <source>
        <dbReference type="ARBA" id="ARBA00009437"/>
    </source>
</evidence>
<dbReference type="Gene3D" id="1.10.10.10">
    <property type="entry name" value="Winged helix-like DNA-binding domain superfamily/Winged helix DNA-binding domain"/>
    <property type="match status" value="1"/>
</dbReference>
<protein>
    <submittedName>
        <fullName evidence="6">LysR family transcriptional regulator</fullName>
    </submittedName>
</protein>
<dbReference type="Pfam" id="PF03466">
    <property type="entry name" value="LysR_substrate"/>
    <property type="match status" value="1"/>
</dbReference>
<dbReference type="OrthoDB" id="9813056at2"/>
<dbReference type="SUPFAM" id="SSF53850">
    <property type="entry name" value="Periplasmic binding protein-like II"/>
    <property type="match status" value="1"/>
</dbReference>
<dbReference type="PROSITE" id="PS50931">
    <property type="entry name" value="HTH_LYSR"/>
    <property type="match status" value="1"/>
</dbReference>
<dbReference type="CDD" id="cd08474">
    <property type="entry name" value="PBP2_CrgA_like_5"/>
    <property type="match status" value="1"/>
</dbReference>
<keyword evidence="7" id="KW-1185">Reference proteome</keyword>
<dbReference type="InterPro" id="IPR058163">
    <property type="entry name" value="LysR-type_TF_proteobact-type"/>
</dbReference>
<evidence type="ECO:0000313" key="7">
    <source>
        <dbReference type="Proteomes" id="UP000278085"/>
    </source>
</evidence>
<keyword evidence="3" id="KW-0238">DNA-binding</keyword>
<dbReference type="InterPro" id="IPR005119">
    <property type="entry name" value="LysR_subst-bd"/>
</dbReference>
<sequence length="304" mass="33308">MSTELHSMADLSTFALVAQHRGFRQAARASGQSASALSQAVRRLETQLGIRLLERTTRSVAPTGAGALLLSRLQPALLQVAGALDVLNELRDSPRGTLRLNVPVSAARHFLQPLLVRFMAMYPDIVLDIVVDNNFVDLVASGCDAGIRYGERLEQDMIALPIGPRTERFALAAAPAYLARRGVPQHPRDLLQHACLRGKFLSGLVYPWEFERDGQSLTVDPAGPLIATPTVADLMVHAAVEGHGLVYLFEDWLAPYMASGQLQPVLPAWWLRFPGPFLYYAGRRQQPAPLRAFIDFIQQPATGG</sequence>
<dbReference type="SUPFAM" id="SSF46785">
    <property type="entry name" value="Winged helix' DNA-binding domain"/>
    <property type="match status" value="1"/>
</dbReference>
<name>A0A430HLK8_9BURK</name>
<dbReference type="PANTHER" id="PTHR30537">
    <property type="entry name" value="HTH-TYPE TRANSCRIPTIONAL REGULATOR"/>
    <property type="match status" value="1"/>
</dbReference>
<dbReference type="Pfam" id="PF00126">
    <property type="entry name" value="HTH_1"/>
    <property type="match status" value="1"/>
</dbReference>
<dbReference type="FunFam" id="1.10.10.10:FF:000001">
    <property type="entry name" value="LysR family transcriptional regulator"/>
    <property type="match status" value="1"/>
</dbReference>
<dbReference type="Proteomes" id="UP000278085">
    <property type="component" value="Unassembled WGS sequence"/>
</dbReference>